<proteinExistence type="predicted"/>
<organism evidence="1 2">
    <name type="scientific">Rhizobium sophoriradicis</name>
    <dbReference type="NCBI Taxonomy" id="1535245"/>
    <lineage>
        <taxon>Bacteria</taxon>
        <taxon>Pseudomonadati</taxon>
        <taxon>Pseudomonadota</taxon>
        <taxon>Alphaproteobacteria</taxon>
        <taxon>Hyphomicrobiales</taxon>
        <taxon>Rhizobiaceae</taxon>
        <taxon>Rhizobium/Agrobacterium group</taxon>
        <taxon>Rhizobium</taxon>
    </lineage>
</organism>
<dbReference type="Proteomes" id="UP000218807">
    <property type="component" value="Unassembled WGS sequence"/>
</dbReference>
<protein>
    <submittedName>
        <fullName evidence="1">Uncharacterized protein</fullName>
    </submittedName>
</protein>
<gene>
    <name evidence="1" type="ORF">CPT34_29395</name>
</gene>
<evidence type="ECO:0000313" key="2">
    <source>
        <dbReference type="Proteomes" id="UP000218807"/>
    </source>
</evidence>
<dbReference type="AlphaFoldDB" id="A0A2A5KKC0"/>
<reference evidence="1 2" key="1">
    <citation type="submission" date="2017-09" db="EMBL/GenBank/DDBJ databases">
        <title>Comparative genomics of rhizobia isolated from Phaseolus vulgaris in China.</title>
        <authorList>
            <person name="Tong W."/>
        </authorList>
    </citation>
    <scope>NUCLEOTIDE SEQUENCE [LARGE SCALE GENOMIC DNA]</scope>
    <source>
        <strain evidence="1 2">L101</strain>
    </source>
</reference>
<comment type="caution">
    <text evidence="1">The sequence shown here is derived from an EMBL/GenBank/DDBJ whole genome shotgun (WGS) entry which is preliminary data.</text>
</comment>
<evidence type="ECO:0000313" key="1">
    <source>
        <dbReference type="EMBL" id="PCK77516.1"/>
    </source>
</evidence>
<dbReference type="RefSeq" id="WP_096764799.1">
    <property type="nucleotide sequence ID" value="NZ_NXDM01000041.1"/>
</dbReference>
<accession>A0A2A5KKC0</accession>
<dbReference type="EMBL" id="NXDM01000041">
    <property type="protein sequence ID" value="PCK77516.1"/>
    <property type="molecule type" value="Genomic_DNA"/>
</dbReference>
<name>A0A2A5KKC0_9HYPH</name>
<keyword evidence="2" id="KW-1185">Reference proteome</keyword>
<sequence length="88" mass="10202">MLIVESITMWEKLCWDVEQFQDIQRSYPQERQPLAFAAINVCIAAWSLEQWAKIEWIKKMRSEGKEVSGFSALPNPPPFELAAMRSLS</sequence>